<keyword evidence="2" id="KW-1185">Reference proteome</keyword>
<name>A0A8H7VZF5_9HELO</name>
<dbReference type="Proteomes" id="UP000664132">
    <property type="component" value="Unassembled WGS sequence"/>
</dbReference>
<dbReference type="OrthoDB" id="3559898at2759"/>
<evidence type="ECO:0000313" key="2">
    <source>
        <dbReference type="Proteomes" id="UP000664132"/>
    </source>
</evidence>
<dbReference type="EMBL" id="JAFJYH010000384">
    <property type="protein sequence ID" value="KAG4412361.1"/>
    <property type="molecule type" value="Genomic_DNA"/>
</dbReference>
<gene>
    <name evidence="1" type="ORF">IFR04_014498</name>
</gene>
<proteinExistence type="predicted"/>
<protein>
    <submittedName>
        <fullName evidence="1">Uncharacterized protein</fullName>
    </submittedName>
</protein>
<reference evidence="1" key="1">
    <citation type="submission" date="2021-02" db="EMBL/GenBank/DDBJ databases">
        <title>Genome sequence Cadophora malorum strain M34.</title>
        <authorList>
            <person name="Stefanovic E."/>
            <person name="Vu D."/>
            <person name="Scully C."/>
            <person name="Dijksterhuis J."/>
            <person name="Roader J."/>
            <person name="Houbraken J."/>
        </authorList>
    </citation>
    <scope>NUCLEOTIDE SEQUENCE</scope>
    <source>
        <strain evidence="1">M34</strain>
    </source>
</reference>
<comment type="caution">
    <text evidence="1">The sequence shown here is derived from an EMBL/GenBank/DDBJ whole genome shotgun (WGS) entry which is preliminary data.</text>
</comment>
<evidence type="ECO:0000313" key="1">
    <source>
        <dbReference type="EMBL" id="KAG4412361.1"/>
    </source>
</evidence>
<sequence length="364" mass="41536">MVQKWCTKYELSRKPCPSHVIRVDFRPDDRCDDTTIAHGTTGRAAGVVREKRKRMSLNGEEEAGIRKKARQDSDALVKQTAPEGLVDICCRKQSFLVRDWHVVSIDSVVISVTDHTQALNNRPVLAETIQEREKILSESSDPVTVSLSDFTQALEIQNHPYLVEAMQQLEKMLSKSRGRVMVSDSFLSQAIDILRNYQALAEATQQLGKILSGSRDARILASKILSRLSSAEMVLLSCTTTFNREDLSTLTDWQRSGNWFDEKEEKDFCLKFSYFMPGRWDPGDIIDKWATFHKVLTKSIHMWGNKVCDKSWEADRVVGDVDYLSIIRKVEHQNQHRLYEVEKAAIRDRSGSVTQWDLVKLTGA</sequence>
<organism evidence="1 2">
    <name type="scientific">Cadophora malorum</name>
    <dbReference type="NCBI Taxonomy" id="108018"/>
    <lineage>
        <taxon>Eukaryota</taxon>
        <taxon>Fungi</taxon>
        <taxon>Dikarya</taxon>
        <taxon>Ascomycota</taxon>
        <taxon>Pezizomycotina</taxon>
        <taxon>Leotiomycetes</taxon>
        <taxon>Helotiales</taxon>
        <taxon>Ploettnerulaceae</taxon>
        <taxon>Cadophora</taxon>
    </lineage>
</organism>
<dbReference type="AlphaFoldDB" id="A0A8H7VZF5"/>
<accession>A0A8H7VZF5</accession>